<organism evidence="11 12">
    <name type="scientific">Anopheles culicifacies</name>
    <dbReference type="NCBI Taxonomy" id="139723"/>
    <lineage>
        <taxon>Eukaryota</taxon>
        <taxon>Metazoa</taxon>
        <taxon>Ecdysozoa</taxon>
        <taxon>Arthropoda</taxon>
        <taxon>Hexapoda</taxon>
        <taxon>Insecta</taxon>
        <taxon>Pterygota</taxon>
        <taxon>Neoptera</taxon>
        <taxon>Endopterygota</taxon>
        <taxon>Diptera</taxon>
        <taxon>Nematocera</taxon>
        <taxon>Culicoidea</taxon>
        <taxon>Culicidae</taxon>
        <taxon>Anophelinae</taxon>
        <taxon>Anopheles</taxon>
        <taxon>culicifacies species complex</taxon>
    </lineage>
</organism>
<feature type="compositionally biased region" description="Polar residues" evidence="9">
    <location>
        <begin position="318"/>
        <end position="339"/>
    </location>
</feature>
<dbReference type="PROSITE" id="PS50267">
    <property type="entry name" value="NA_NEUROTRAN_SYMP_3"/>
    <property type="match status" value="1"/>
</dbReference>
<accession>A0A182MIX5</accession>
<keyword evidence="3" id="KW-0813">Transport</keyword>
<feature type="transmembrane region" description="Helical" evidence="10">
    <location>
        <begin position="552"/>
        <end position="575"/>
    </location>
</feature>
<feature type="transmembrane region" description="Helical" evidence="10">
    <location>
        <begin position="677"/>
        <end position="702"/>
    </location>
</feature>
<evidence type="ECO:0000256" key="4">
    <source>
        <dbReference type="ARBA" id="ARBA00022692"/>
    </source>
</evidence>
<evidence type="ECO:0000256" key="2">
    <source>
        <dbReference type="ARBA" id="ARBA00006459"/>
    </source>
</evidence>
<feature type="compositionally biased region" description="Basic and acidic residues" evidence="9">
    <location>
        <begin position="266"/>
        <end position="281"/>
    </location>
</feature>
<feature type="transmembrane region" description="Helical" evidence="10">
    <location>
        <begin position="450"/>
        <end position="476"/>
    </location>
</feature>
<evidence type="ECO:0000256" key="7">
    <source>
        <dbReference type="ARBA" id="ARBA00023136"/>
    </source>
</evidence>
<feature type="transmembrane region" description="Helical" evidence="10">
    <location>
        <begin position="407"/>
        <end position="429"/>
    </location>
</feature>
<dbReference type="GO" id="GO:0005283">
    <property type="term" value="F:amino acid:sodium symporter activity"/>
    <property type="evidence" value="ECO:0007669"/>
    <property type="project" value="TreeGrafter"/>
</dbReference>
<dbReference type="STRING" id="139723.A0A182MIX5"/>
<dbReference type="GO" id="GO:0015179">
    <property type="term" value="F:L-amino acid transmembrane transporter activity"/>
    <property type="evidence" value="ECO:0007669"/>
    <property type="project" value="TreeGrafter"/>
</dbReference>
<dbReference type="GO" id="GO:0046872">
    <property type="term" value="F:metal ion binding"/>
    <property type="evidence" value="ECO:0007669"/>
    <property type="project" value="UniProtKB-KW"/>
</dbReference>
<feature type="binding site" evidence="8">
    <location>
        <position position="392"/>
    </location>
    <ligand>
        <name>Na(+)</name>
        <dbReference type="ChEBI" id="CHEBI:29101"/>
        <label>1</label>
    </ligand>
</feature>
<dbReference type="InterPro" id="IPR037272">
    <property type="entry name" value="SNS_sf"/>
</dbReference>
<evidence type="ECO:0000256" key="1">
    <source>
        <dbReference type="ARBA" id="ARBA00004141"/>
    </source>
</evidence>
<evidence type="ECO:0000256" key="9">
    <source>
        <dbReference type="SAM" id="MobiDB-lite"/>
    </source>
</evidence>
<evidence type="ECO:0000256" key="8">
    <source>
        <dbReference type="PIRSR" id="PIRSR600175-1"/>
    </source>
</evidence>
<feature type="compositionally biased region" description="Polar residues" evidence="9">
    <location>
        <begin position="299"/>
        <end position="311"/>
    </location>
</feature>
<comment type="subcellular location">
    <subcellularLocation>
        <location evidence="1">Membrane</location>
        <topology evidence="1">Multi-pass membrane protein</topology>
    </subcellularLocation>
</comment>
<reference evidence="12" key="1">
    <citation type="submission" date="2013-09" db="EMBL/GenBank/DDBJ databases">
        <title>The Genome Sequence of Anopheles culicifacies species A.</title>
        <authorList>
            <consortium name="The Broad Institute Genomics Platform"/>
            <person name="Neafsey D.E."/>
            <person name="Besansky N."/>
            <person name="Howell P."/>
            <person name="Walton C."/>
            <person name="Young S.K."/>
            <person name="Zeng Q."/>
            <person name="Gargeya S."/>
            <person name="Fitzgerald M."/>
            <person name="Haas B."/>
            <person name="Abouelleil A."/>
            <person name="Allen A.W."/>
            <person name="Alvarado L."/>
            <person name="Arachchi H.M."/>
            <person name="Berlin A.M."/>
            <person name="Chapman S.B."/>
            <person name="Gainer-Dewar J."/>
            <person name="Goldberg J."/>
            <person name="Griggs A."/>
            <person name="Gujja S."/>
            <person name="Hansen M."/>
            <person name="Howarth C."/>
            <person name="Imamovic A."/>
            <person name="Ireland A."/>
            <person name="Larimer J."/>
            <person name="McCowan C."/>
            <person name="Murphy C."/>
            <person name="Pearson M."/>
            <person name="Poon T.W."/>
            <person name="Priest M."/>
            <person name="Roberts A."/>
            <person name="Saif S."/>
            <person name="Shea T."/>
            <person name="Sisk P."/>
            <person name="Sykes S."/>
            <person name="Wortman J."/>
            <person name="Nusbaum C."/>
            <person name="Birren B."/>
        </authorList>
    </citation>
    <scope>NUCLEOTIDE SEQUENCE [LARGE SCALE GENOMIC DNA]</scope>
    <source>
        <strain evidence="12">A-37</strain>
    </source>
</reference>
<feature type="transmembrane region" description="Helical" evidence="10">
    <location>
        <begin position="587"/>
        <end position="610"/>
    </location>
</feature>
<dbReference type="Pfam" id="PF00209">
    <property type="entry name" value="SNF"/>
    <property type="match status" value="1"/>
</dbReference>
<dbReference type="GO" id="GO:0089718">
    <property type="term" value="P:amino acid import across plasma membrane"/>
    <property type="evidence" value="ECO:0007669"/>
    <property type="project" value="TreeGrafter"/>
</dbReference>
<proteinExistence type="inferred from homology"/>
<keyword evidence="5" id="KW-0769">Symport</keyword>
<name>A0A182MIX5_9DIPT</name>
<dbReference type="GO" id="GO:0005886">
    <property type="term" value="C:plasma membrane"/>
    <property type="evidence" value="ECO:0007669"/>
    <property type="project" value="TreeGrafter"/>
</dbReference>
<keyword evidence="7 10" id="KW-0472">Membrane</keyword>
<keyword evidence="12" id="KW-1185">Reference proteome</keyword>
<feature type="transmembrane region" description="Helical" evidence="10">
    <location>
        <begin position="637"/>
        <end position="656"/>
    </location>
</feature>
<feature type="compositionally biased region" description="Polar residues" evidence="9">
    <location>
        <begin position="189"/>
        <end position="203"/>
    </location>
</feature>
<evidence type="ECO:0000256" key="3">
    <source>
        <dbReference type="ARBA" id="ARBA00022448"/>
    </source>
</evidence>
<sequence>MGPALPNGNDGFRNGIDSTSNATLPRYGQSWHDDDAPPHHHPSWHRNSMRKKHLIELPEQEIIEHDSSANVAAGALSSADSNESLPGTNELCSITTLPMDEMPATETLTVIPSLVVALPPSPVPFAERTDREQIAASAPPASVCDSSLQPSQLLETDLDGIVQERPQRQAGRRAQSQPRIGSITVVRDATTNELIIRTNSVRGTPTAPPLEDLRTLHQTNHQPHRDGRYGGESEGSSIGSSRNPSPVSLLSTTTTCSSIASGTDNANDRTLRDAEPPRDGSTDNGTFSRGSDVRDDLSTAVSSIPVRSSASGRRVRDSSTNSSVQGAQQVEESSATSSGPEDRTVAGEDESEVDTSPQHSSSRRSDGRPKARWPHAISRSLATTFCTLGLFNISRFAVFSVHFGANFVVQFLIFSLLFGIPMLWLQMVLGARIRGGPVTMWRISPICKGIGIALLVAQALITLYSAISLSWVLVYFRDAFIMRNEKYRWQEPFEPYHGVAGLDNQSYRLPDTVADYFNGVVLQRYYLAQQASSIPVSYGSRSLPPSPTASRASGIGAIRFQLAFNMAILWTLVFVALCRGIRSLGKIVIGVFLGAFVALVAVCAKFLTFINYDSVQNIFPATDWQDFFLNSRSWTSAAQETFLTWGLLGVSVYAINCRSNRKGSCNQRTRRELRRDAFLVAFITIVVLMLAAVLGSACVQVLNSRGYYYFPGSYGKCCVCKQGPTPVIT</sequence>
<evidence type="ECO:0000256" key="6">
    <source>
        <dbReference type="ARBA" id="ARBA00022989"/>
    </source>
</evidence>
<keyword evidence="4 10" id="KW-0812">Transmembrane</keyword>
<feature type="region of interest" description="Disordered" evidence="9">
    <location>
        <begin position="164"/>
        <end position="371"/>
    </location>
</feature>
<evidence type="ECO:0000256" key="10">
    <source>
        <dbReference type="SAM" id="Phobius"/>
    </source>
</evidence>
<dbReference type="PANTHER" id="PTHR11616">
    <property type="entry name" value="SODIUM/CHLORIDE DEPENDENT TRANSPORTER"/>
    <property type="match status" value="1"/>
</dbReference>
<dbReference type="VEuPathDB" id="VectorBase:ACUA019358"/>
<feature type="region of interest" description="Disordered" evidence="9">
    <location>
        <begin position="1"/>
        <end position="46"/>
    </location>
</feature>
<keyword evidence="8" id="KW-0915">Sodium</keyword>
<evidence type="ECO:0000313" key="11">
    <source>
        <dbReference type="EnsemblMetazoa" id="ACUA019358-PA"/>
    </source>
</evidence>
<keyword evidence="6 10" id="KW-1133">Transmembrane helix</keyword>
<dbReference type="EMBL" id="AXCM01004674">
    <property type="status" value="NOT_ANNOTATED_CDS"/>
    <property type="molecule type" value="Genomic_DNA"/>
</dbReference>
<evidence type="ECO:0000313" key="12">
    <source>
        <dbReference type="Proteomes" id="UP000075883"/>
    </source>
</evidence>
<dbReference type="AlphaFoldDB" id="A0A182MIX5"/>
<reference evidence="11" key="2">
    <citation type="submission" date="2020-05" db="UniProtKB">
        <authorList>
            <consortium name="EnsemblMetazoa"/>
        </authorList>
    </citation>
    <scope>IDENTIFICATION</scope>
    <source>
        <strain evidence="11">A-37</strain>
    </source>
</reference>
<evidence type="ECO:0000256" key="5">
    <source>
        <dbReference type="ARBA" id="ARBA00022847"/>
    </source>
</evidence>
<comment type="similarity">
    <text evidence="2">Belongs to the sodium:neurotransmitter symporter (SNF) (TC 2.A.22) family.</text>
</comment>
<dbReference type="PANTHER" id="PTHR11616:SF323">
    <property type="entry name" value="SODIUM-DEPENDENT TRANSPORTER BEDRAGGLED"/>
    <property type="match status" value="1"/>
</dbReference>
<evidence type="ECO:0008006" key="13">
    <source>
        <dbReference type="Google" id="ProtNLM"/>
    </source>
</evidence>
<keyword evidence="8" id="KW-0479">Metal-binding</keyword>
<protein>
    <recommendedName>
        <fullName evidence="13">Sodium-neurotransmitter symporter</fullName>
    </recommendedName>
</protein>
<dbReference type="Proteomes" id="UP000075883">
    <property type="component" value="Unassembled WGS sequence"/>
</dbReference>
<dbReference type="PRINTS" id="PR00176">
    <property type="entry name" value="NANEUSMPORT"/>
</dbReference>
<dbReference type="SUPFAM" id="SSF161070">
    <property type="entry name" value="SNF-like"/>
    <property type="match status" value="1"/>
</dbReference>
<feature type="compositionally biased region" description="Low complexity" evidence="9">
    <location>
        <begin position="234"/>
        <end position="263"/>
    </location>
</feature>
<dbReference type="EnsemblMetazoa" id="ACUA019358-RA">
    <property type="protein sequence ID" value="ACUA019358-PA"/>
    <property type="gene ID" value="ACUA019358"/>
</dbReference>
<dbReference type="InterPro" id="IPR000175">
    <property type="entry name" value="Na/ntran_symport"/>
</dbReference>